<organism evidence="5 6">
    <name type="scientific">Trichoplax adhaerens</name>
    <name type="common">Trichoplax reptans</name>
    <dbReference type="NCBI Taxonomy" id="10228"/>
    <lineage>
        <taxon>Eukaryota</taxon>
        <taxon>Metazoa</taxon>
        <taxon>Placozoa</taxon>
        <taxon>Uniplacotomia</taxon>
        <taxon>Trichoplacea</taxon>
        <taxon>Trichoplacidae</taxon>
        <taxon>Trichoplax</taxon>
    </lineage>
</organism>
<dbReference type="InterPro" id="IPR041698">
    <property type="entry name" value="Methyltransf_25"/>
</dbReference>
<dbReference type="InParanoid" id="B3SAR1"/>
<dbReference type="OMA" id="GNCLAHR"/>
<dbReference type="eggNOG" id="KOG2352">
    <property type="taxonomic scope" value="Eukaryota"/>
</dbReference>
<dbReference type="PhylomeDB" id="B3SAR1"/>
<evidence type="ECO:0000313" key="5">
    <source>
        <dbReference type="EMBL" id="EDV20201.1"/>
    </source>
</evidence>
<dbReference type="AlphaFoldDB" id="B3SAR1"/>
<evidence type="ECO:0000256" key="2">
    <source>
        <dbReference type="ARBA" id="ARBA00022603"/>
    </source>
</evidence>
<accession>B3SAR1</accession>
<dbReference type="OrthoDB" id="411785at2759"/>
<feature type="domain" description="Methyltransferase" evidence="4">
    <location>
        <begin position="58"/>
        <end position="138"/>
    </location>
</feature>
<sequence>MLHVLYRRLHRLAERTTWEKFYAARAKSDPLDWFLDYQHLKSVLQPWIFSNYHQDFAVLDLGCGISDMAAHIFLDLLNKTGKVDCIDFSQTAIERMQKKYKHCFNHSNHRLSYICADATSLPFADCSYDMVLDKGTMDAAIRHQNGEVMGEKIIAEALRVMACPSQFVQISDEDPDVRLQLLYRCCNLYRENTKSYQTSVKFRELGSFSGIEYLMYTIEKKLA</sequence>
<dbReference type="CTD" id="6758519"/>
<evidence type="ECO:0000256" key="3">
    <source>
        <dbReference type="ARBA" id="ARBA00022679"/>
    </source>
</evidence>
<dbReference type="Gene3D" id="3.40.50.150">
    <property type="entry name" value="Vaccinia Virus protein VP39"/>
    <property type="match status" value="1"/>
</dbReference>
<dbReference type="STRING" id="10228.B3SAR1"/>
<evidence type="ECO:0000313" key="6">
    <source>
        <dbReference type="Proteomes" id="UP000009022"/>
    </source>
</evidence>
<dbReference type="CDD" id="cd02440">
    <property type="entry name" value="AdoMet_MTases"/>
    <property type="match status" value="1"/>
</dbReference>
<comment type="similarity">
    <text evidence="1">Belongs to the methyltransferase superfamily.</text>
</comment>
<protein>
    <recommendedName>
        <fullName evidence="4">Methyltransferase domain-containing protein</fullName>
    </recommendedName>
</protein>
<dbReference type="GO" id="GO:0008168">
    <property type="term" value="F:methyltransferase activity"/>
    <property type="evidence" value="ECO:0007669"/>
    <property type="project" value="UniProtKB-KW"/>
</dbReference>
<dbReference type="Pfam" id="PF13649">
    <property type="entry name" value="Methyltransf_25"/>
    <property type="match status" value="1"/>
</dbReference>
<keyword evidence="3" id="KW-0808">Transferase</keyword>
<name>B3SAR1_TRIAD</name>
<dbReference type="FunCoup" id="B3SAR1">
    <property type="interactions" value="428"/>
</dbReference>
<dbReference type="PANTHER" id="PTHR12176:SF83">
    <property type="entry name" value="CITRATE SYNTHASE-LYSINE N-METHYLTRANSFERASE CSKMT, MITOCHONDRIAL"/>
    <property type="match status" value="1"/>
</dbReference>
<evidence type="ECO:0000259" key="4">
    <source>
        <dbReference type="Pfam" id="PF13649"/>
    </source>
</evidence>
<dbReference type="RefSeq" id="XP_002117362.1">
    <property type="nucleotide sequence ID" value="XM_002117326.1"/>
</dbReference>
<keyword evidence="6" id="KW-1185">Reference proteome</keyword>
<dbReference type="HOGENOM" id="CLU_098158_0_0_1"/>
<dbReference type="Proteomes" id="UP000009022">
    <property type="component" value="Unassembled WGS sequence"/>
</dbReference>
<dbReference type="GeneID" id="6758519"/>
<dbReference type="InterPro" id="IPR029063">
    <property type="entry name" value="SAM-dependent_MTases_sf"/>
</dbReference>
<dbReference type="InterPro" id="IPR051419">
    <property type="entry name" value="Lys/N-term_MeTrsfase_sf"/>
</dbReference>
<dbReference type="SUPFAM" id="SSF53335">
    <property type="entry name" value="S-adenosyl-L-methionine-dependent methyltransferases"/>
    <property type="match status" value="1"/>
</dbReference>
<reference evidence="5 6" key="1">
    <citation type="journal article" date="2008" name="Nature">
        <title>The Trichoplax genome and the nature of placozoans.</title>
        <authorList>
            <person name="Srivastava M."/>
            <person name="Begovic E."/>
            <person name="Chapman J."/>
            <person name="Putnam N.H."/>
            <person name="Hellsten U."/>
            <person name="Kawashima T."/>
            <person name="Kuo A."/>
            <person name="Mitros T."/>
            <person name="Salamov A."/>
            <person name="Carpenter M.L."/>
            <person name="Signorovitch A.Y."/>
            <person name="Moreno M.A."/>
            <person name="Kamm K."/>
            <person name="Grimwood J."/>
            <person name="Schmutz J."/>
            <person name="Shapiro H."/>
            <person name="Grigoriev I.V."/>
            <person name="Buss L.W."/>
            <person name="Schierwater B."/>
            <person name="Dellaporta S.L."/>
            <person name="Rokhsar D.S."/>
        </authorList>
    </citation>
    <scope>NUCLEOTIDE SEQUENCE [LARGE SCALE GENOMIC DNA]</scope>
    <source>
        <strain evidence="5 6">Grell-BS-1999</strain>
    </source>
</reference>
<dbReference type="PANTHER" id="PTHR12176">
    <property type="entry name" value="SAM-DEPENDENT METHYLTRANSFERASE SUPERFAMILY PROTEIN"/>
    <property type="match status" value="1"/>
</dbReference>
<keyword evidence="2" id="KW-0489">Methyltransferase</keyword>
<dbReference type="KEGG" id="tad:TRIADDRAFT_61348"/>
<proteinExistence type="inferred from homology"/>
<evidence type="ECO:0000256" key="1">
    <source>
        <dbReference type="ARBA" id="ARBA00008361"/>
    </source>
</evidence>
<dbReference type="GO" id="GO:0032259">
    <property type="term" value="P:methylation"/>
    <property type="evidence" value="ECO:0007669"/>
    <property type="project" value="UniProtKB-KW"/>
</dbReference>
<gene>
    <name evidence="5" type="ORF">TRIADDRAFT_61348</name>
</gene>
<dbReference type="EMBL" id="DS985262">
    <property type="protein sequence ID" value="EDV20201.1"/>
    <property type="molecule type" value="Genomic_DNA"/>
</dbReference>